<gene>
    <name evidence="1" type="ORF">BGZ97_001349</name>
</gene>
<dbReference type="AlphaFoldDB" id="A0A9P6R0M0"/>
<sequence>MNKGKPLGEPAVLYLPDTAATITENKNVPPPPEEMRRNLLIEHFVDDAVLGPLVELARRVVGTYPVGIGKSRDKELLDVVFMAEMTQTITKGKI</sequence>
<organism evidence="1 2">
    <name type="scientific">Linnemannia gamsii</name>
    <dbReference type="NCBI Taxonomy" id="64522"/>
    <lineage>
        <taxon>Eukaryota</taxon>
        <taxon>Fungi</taxon>
        <taxon>Fungi incertae sedis</taxon>
        <taxon>Mucoromycota</taxon>
        <taxon>Mortierellomycotina</taxon>
        <taxon>Mortierellomycetes</taxon>
        <taxon>Mortierellales</taxon>
        <taxon>Mortierellaceae</taxon>
        <taxon>Linnemannia</taxon>
    </lineage>
</organism>
<name>A0A9P6R0M0_9FUNG</name>
<reference evidence="1" key="1">
    <citation type="journal article" date="2020" name="Fungal Divers.">
        <title>Resolving the Mortierellaceae phylogeny through synthesis of multi-gene phylogenetics and phylogenomics.</title>
        <authorList>
            <person name="Vandepol N."/>
            <person name="Liber J."/>
            <person name="Desiro A."/>
            <person name="Na H."/>
            <person name="Kennedy M."/>
            <person name="Barry K."/>
            <person name="Grigoriev I.V."/>
            <person name="Miller A.N."/>
            <person name="O'Donnell K."/>
            <person name="Stajich J.E."/>
            <person name="Bonito G."/>
        </authorList>
    </citation>
    <scope>NUCLEOTIDE SEQUENCE</scope>
    <source>
        <strain evidence="1">NVP60</strain>
    </source>
</reference>
<keyword evidence="2" id="KW-1185">Reference proteome</keyword>
<proteinExistence type="predicted"/>
<protein>
    <submittedName>
        <fullName evidence="1">Uncharacterized protein</fullName>
    </submittedName>
</protein>
<dbReference type="Proteomes" id="UP000823405">
    <property type="component" value="Unassembled WGS sequence"/>
</dbReference>
<dbReference type="EMBL" id="JAAAIN010001276">
    <property type="protein sequence ID" value="KAG0304754.1"/>
    <property type="molecule type" value="Genomic_DNA"/>
</dbReference>
<evidence type="ECO:0000313" key="1">
    <source>
        <dbReference type="EMBL" id="KAG0304754.1"/>
    </source>
</evidence>
<accession>A0A9P6R0M0</accession>
<dbReference type="OrthoDB" id="10387563at2759"/>
<comment type="caution">
    <text evidence="1">The sequence shown here is derived from an EMBL/GenBank/DDBJ whole genome shotgun (WGS) entry which is preliminary data.</text>
</comment>
<evidence type="ECO:0000313" key="2">
    <source>
        <dbReference type="Proteomes" id="UP000823405"/>
    </source>
</evidence>
<feature type="non-terminal residue" evidence="1">
    <location>
        <position position="94"/>
    </location>
</feature>